<dbReference type="Proteomes" id="UP000473278">
    <property type="component" value="Unassembled WGS sequence"/>
</dbReference>
<organism evidence="1 2">
    <name type="scientific">Halalkalibaculum roseum</name>
    <dbReference type="NCBI Taxonomy" id="2709311"/>
    <lineage>
        <taxon>Bacteria</taxon>
        <taxon>Pseudomonadati</taxon>
        <taxon>Balneolota</taxon>
        <taxon>Balneolia</taxon>
        <taxon>Balneolales</taxon>
        <taxon>Balneolaceae</taxon>
        <taxon>Halalkalibaculum</taxon>
    </lineage>
</organism>
<evidence type="ECO:0000313" key="2">
    <source>
        <dbReference type="Proteomes" id="UP000473278"/>
    </source>
</evidence>
<dbReference type="NCBIfam" id="NF047509">
    <property type="entry name" value="Rv3131_FMN_oxido"/>
    <property type="match status" value="1"/>
</dbReference>
<proteinExistence type="predicted"/>
<accession>A0A6M1SSA7</accession>
<gene>
    <name evidence="1" type="ORF">G3570_00360</name>
</gene>
<dbReference type="InterPro" id="IPR000415">
    <property type="entry name" value="Nitroreductase-like"/>
</dbReference>
<dbReference type="Gene3D" id="3.40.109.10">
    <property type="entry name" value="NADH Oxidase"/>
    <property type="match status" value="1"/>
</dbReference>
<protein>
    <recommendedName>
        <fullName evidence="3">Nitroreductase</fullName>
    </recommendedName>
</protein>
<keyword evidence="2" id="KW-1185">Reference proteome</keyword>
<dbReference type="AlphaFoldDB" id="A0A6M1SSA7"/>
<evidence type="ECO:0000313" key="1">
    <source>
        <dbReference type="EMBL" id="NGP75066.1"/>
    </source>
</evidence>
<evidence type="ECO:0008006" key="3">
    <source>
        <dbReference type="Google" id="ProtNLM"/>
    </source>
</evidence>
<name>A0A6M1SSA7_9BACT</name>
<dbReference type="SUPFAM" id="SSF55469">
    <property type="entry name" value="FMN-dependent nitroreductase-like"/>
    <property type="match status" value="2"/>
</dbReference>
<dbReference type="EMBL" id="JAALLT010000001">
    <property type="protein sequence ID" value="NGP75066.1"/>
    <property type="molecule type" value="Genomic_DNA"/>
</dbReference>
<reference evidence="1 2" key="1">
    <citation type="submission" date="2020-02" db="EMBL/GenBank/DDBJ databases">
        <title>Balneolaceae bacterium YR4-1, complete genome.</title>
        <authorList>
            <person name="Li Y."/>
            <person name="Wu S."/>
        </authorList>
    </citation>
    <scope>NUCLEOTIDE SEQUENCE [LARGE SCALE GENOMIC DNA]</scope>
    <source>
        <strain evidence="1 2">YR4-1</strain>
    </source>
</reference>
<sequence>MMKKSIDYEKLISYGVRAPSGHNTQPWLFSIESDEIHIHPDLTRTLPVVDGDNHALYISLGCAAENIILAASKVGLSGDVSISESHDEATYLKISLSPDVAIEKDELFDFINRRQSTRNEYLQKQVPTEDLDALKESFELDGISMLTFTESKDFDTLQPLIIEGSNNQFKNNRFVEELVNWFRFSKSEAEERGDGLWTQCMGLPNMPSFIGNIVMKYFVSANSEAKRWKKLIGATAGFALFIAEKHDILHWVRLGRAFQRFGLTATKLGISHAHVNMPCEEPEVRQKLISELNLDPGFPLLLIRFGYSEKMPFSFRRSVNEVLINRKQETYV</sequence>
<comment type="caution">
    <text evidence="1">The sequence shown here is derived from an EMBL/GenBank/DDBJ whole genome shotgun (WGS) entry which is preliminary data.</text>
</comment>
<dbReference type="GO" id="GO:0016491">
    <property type="term" value="F:oxidoreductase activity"/>
    <property type="evidence" value="ECO:0007669"/>
    <property type="project" value="InterPro"/>
</dbReference>